<reference evidence="6 7" key="1">
    <citation type="journal article" date="2011" name="Science">
        <title>The Selaginella genome identifies genetic changes associated with the evolution of vascular plants.</title>
        <authorList>
            <person name="Banks J.A."/>
            <person name="Nishiyama T."/>
            <person name="Hasebe M."/>
            <person name="Bowman J.L."/>
            <person name="Gribskov M."/>
            <person name="dePamphilis C."/>
            <person name="Albert V.A."/>
            <person name="Aono N."/>
            <person name="Aoyama T."/>
            <person name="Ambrose B.A."/>
            <person name="Ashton N.W."/>
            <person name="Axtell M.J."/>
            <person name="Barker E."/>
            <person name="Barker M.S."/>
            <person name="Bennetzen J.L."/>
            <person name="Bonawitz N.D."/>
            <person name="Chapple C."/>
            <person name="Cheng C."/>
            <person name="Correa L.G."/>
            <person name="Dacre M."/>
            <person name="DeBarry J."/>
            <person name="Dreyer I."/>
            <person name="Elias M."/>
            <person name="Engstrom E.M."/>
            <person name="Estelle M."/>
            <person name="Feng L."/>
            <person name="Finet C."/>
            <person name="Floyd S.K."/>
            <person name="Frommer W.B."/>
            <person name="Fujita T."/>
            <person name="Gramzow L."/>
            <person name="Gutensohn M."/>
            <person name="Harholt J."/>
            <person name="Hattori M."/>
            <person name="Heyl A."/>
            <person name="Hirai T."/>
            <person name="Hiwatashi Y."/>
            <person name="Ishikawa M."/>
            <person name="Iwata M."/>
            <person name="Karol K.G."/>
            <person name="Koehler B."/>
            <person name="Kolukisaoglu U."/>
            <person name="Kubo M."/>
            <person name="Kurata T."/>
            <person name="Lalonde S."/>
            <person name="Li K."/>
            <person name="Li Y."/>
            <person name="Litt A."/>
            <person name="Lyons E."/>
            <person name="Manning G."/>
            <person name="Maruyama T."/>
            <person name="Michael T.P."/>
            <person name="Mikami K."/>
            <person name="Miyazaki S."/>
            <person name="Morinaga S."/>
            <person name="Murata T."/>
            <person name="Mueller-Roeber B."/>
            <person name="Nelson D.R."/>
            <person name="Obara M."/>
            <person name="Oguri Y."/>
            <person name="Olmstead R.G."/>
            <person name="Onodera N."/>
            <person name="Petersen B.L."/>
            <person name="Pils B."/>
            <person name="Prigge M."/>
            <person name="Rensing S.A."/>
            <person name="Riano-Pachon D.M."/>
            <person name="Roberts A.W."/>
            <person name="Sato Y."/>
            <person name="Scheller H.V."/>
            <person name="Schulz B."/>
            <person name="Schulz C."/>
            <person name="Shakirov E.V."/>
            <person name="Shibagaki N."/>
            <person name="Shinohara N."/>
            <person name="Shippen D.E."/>
            <person name="Soerensen I."/>
            <person name="Sotooka R."/>
            <person name="Sugimoto N."/>
            <person name="Sugita M."/>
            <person name="Sumikawa N."/>
            <person name="Tanurdzic M."/>
            <person name="Theissen G."/>
            <person name="Ulvskov P."/>
            <person name="Wakazuki S."/>
            <person name="Weng J.K."/>
            <person name="Willats W.W."/>
            <person name="Wipf D."/>
            <person name="Wolf P.G."/>
            <person name="Yang L."/>
            <person name="Zimmer A.D."/>
            <person name="Zhu Q."/>
            <person name="Mitros T."/>
            <person name="Hellsten U."/>
            <person name="Loque D."/>
            <person name="Otillar R."/>
            <person name="Salamov A."/>
            <person name="Schmutz J."/>
            <person name="Shapiro H."/>
            <person name="Lindquist E."/>
            <person name="Lucas S."/>
            <person name="Rokhsar D."/>
            <person name="Grigoriev I.V."/>
        </authorList>
    </citation>
    <scope>NUCLEOTIDE SEQUENCE [LARGE SCALE GENOMIC DNA]</scope>
</reference>
<dbReference type="Pfam" id="PF13359">
    <property type="entry name" value="DDE_Tnp_4"/>
    <property type="match status" value="1"/>
</dbReference>
<dbReference type="GO" id="GO:0046872">
    <property type="term" value="F:metal ion binding"/>
    <property type="evidence" value="ECO:0007669"/>
    <property type="project" value="UniProtKB-KW"/>
</dbReference>
<accession>D8TGE9</accession>
<dbReference type="InterPro" id="IPR002885">
    <property type="entry name" value="PPR_rpt"/>
</dbReference>
<name>D8TGE9_SELML</name>
<keyword evidence="3" id="KW-0677">Repeat</keyword>
<evidence type="ECO:0000256" key="4">
    <source>
        <dbReference type="SAM" id="MobiDB-lite"/>
    </source>
</evidence>
<evidence type="ECO:0000313" key="7">
    <source>
        <dbReference type="Proteomes" id="UP000001514"/>
    </source>
</evidence>
<feature type="domain" description="DDE Tnp4" evidence="5">
    <location>
        <begin position="379"/>
        <end position="419"/>
    </location>
</feature>
<dbReference type="HOGENOM" id="CLU_636788_0_0_1"/>
<dbReference type="PANTHER" id="PTHR47926">
    <property type="entry name" value="PENTATRICOPEPTIDE REPEAT-CONTAINING PROTEIN"/>
    <property type="match status" value="1"/>
</dbReference>
<dbReference type="eggNOG" id="KOG4197">
    <property type="taxonomic scope" value="Eukaryota"/>
</dbReference>
<dbReference type="InterPro" id="IPR046960">
    <property type="entry name" value="PPR_At4g14850-like_plant"/>
</dbReference>
<dbReference type="NCBIfam" id="TIGR00756">
    <property type="entry name" value="PPR"/>
    <property type="match status" value="1"/>
</dbReference>
<dbReference type="Gene3D" id="1.25.40.10">
    <property type="entry name" value="Tetratricopeptide repeat domain"/>
    <property type="match status" value="1"/>
</dbReference>
<feature type="compositionally biased region" description="Basic and acidic residues" evidence="4">
    <location>
        <begin position="460"/>
        <end position="473"/>
    </location>
</feature>
<keyword evidence="7" id="KW-1185">Reference proteome</keyword>
<comment type="cofactor">
    <cofactor evidence="1">
        <name>a divalent metal cation</name>
        <dbReference type="ChEBI" id="CHEBI:60240"/>
    </cofactor>
</comment>
<organism evidence="7">
    <name type="scientific">Selaginella moellendorffii</name>
    <name type="common">Spikemoss</name>
    <dbReference type="NCBI Taxonomy" id="88036"/>
    <lineage>
        <taxon>Eukaryota</taxon>
        <taxon>Viridiplantae</taxon>
        <taxon>Streptophyta</taxon>
        <taxon>Embryophyta</taxon>
        <taxon>Tracheophyta</taxon>
        <taxon>Lycopodiopsida</taxon>
        <taxon>Selaginellales</taxon>
        <taxon>Selaginellaceae</taxon>
        <taxon>Selaginella</taxon>
    </lineage>
</organism>
<evidence type="ECO:0000256" key="2">
    <source>
        <dbReference type="ARBA" id="ARBA00022723"/>
    </source>
</evidence>
<sequence>MSGHNRFQGCGLNGQAELALEYYSALRADNTIQADACTYTCVLVACGSVMAIKLGREIHQLAKHKGLLKNNPVLGSSLVSFYGKCGDVDSAQEAFDECRARDNTGLWNSLIQAYTLQGRSIEALERFYSMTQEEGCKADDNRPASLHTKAYYLNLGAPFWGTCWQGHEEEVPDLEQDPDAHMEELDHEAVQFVDTSGFAAPAAAKRTRGKNWNHAETMVLIDLVREKHLAKTVNLSITMWGGGRGNFRWRRGPSSPFVACWRVRSGSGWWSVVPVDVRLGVTLYKLFKNTNYLDLVDKFGIRESTAHEIEPDCLLLLGRSTTRLDSESYYDRKQRYSVILQGDQAIPSGGQRVPTPAASDDSTHNSELDTIQGSFQPSQIVIEQAFGLLKMKFRCLDQKQKIQPKYLPNIIKSCCILHNFLIDVGETDLRAEIQAWRKEVKMLKDQDLFVDYGDPEEVEGEPREELHSPEDAKECESEGVFPISMSPETLEPVEVEALLRSTN</sequence>
<feature type="region of interest" description="Disordered" evidence="4">
    <location>
        <begin position="346"/>
        <end position="368"/>
    </location>
</feature>
<dbReference type="GO" id="GO:0009451">
    <property type="term" value="P:RNA modification"/>
    <property type="evidence" value="ECO:0007669"/>
    <property type="project" value="InterPro"/>
</dbReference>
<dbReference type="InterPro" id="IPR027806">
    <property type="entry name" value="HARBI1_dom"/>
</dbReference>
<dbReference type="KEGG" id="smo:SELMODRAFT_432572"/>
<evidence type="ECO:0000256" key="1">
    <source>
        <dbReference type="ARBA" id="ARBA00001968"/>
    </source>
</evidence>
<evidence type="ECO:0000259" key="5">
    <source>
        <dbReference type="Pfam" id="PF13359"/>
    </source>
</evidence>
<dbReference type="EMBL" id="GL378042">
    <property type="protein sequence ID" value="EFJ04267.1"/>
    <property type="molecule type" value="Genomic_DNA"/>
</dbReference>
<dbReference type="InParanoid" id="D8TGE9"/>
<protein>
    <recommendedName>
        <fullName evidence="5">DDE Tnp4 domain-containing protein</fullName>
    </recommendedName>
</protein>
<dbReference type="Pfam" id="PF01535">
    <property type="entry name" value="PPR"/>
    <property type="match status" value="2"/>
</dbReference>
<dbReference type="InterPro" id="IPR011990">
    <property type="entry name" value="TPR-like_helical_dom_sf"/>
</dbReference>
<dbReference type="Proteomes" id="UP000001514">
    <property type="component" value="Unassembled WGS sequence"/>
</dbReference>
<feature type="region of interest" description="Disordered" evidence="4">
    <location>
        <begin position="453"/>
        <end position="473"/>
    </location>
</feature>
<dbReference type="PANTHER" id="PTHR47926:SF382">
    <property type="entry name" value="PENTACOTRIPEPTIDE-REPEAT REGION OF PRORP DOMAIN-CONTAINING PROTEIN"/>
    <property type="match status" value="1"/>
</dbReference>
<keyword evidence="2" id="KW-0479">Metal-binding</keyword>
<dbReference type="Gramene" id="EFJ04267">
    <property type="protein sequence ID" value="EFJ04267"/>
    <property type="gene ID" value="SELMODRAFT_432572"/>
</dbReference>
<dbReference type="GO" id="GO:0003723">
    <property type="term" value="F:RNA binding"/>
    <property type="evidence" value="ECO:0007669"/>
    <property type="project" value="InterPro"/>
</dbReference>
<dbReference type="AlphaFoldDB" id="D8TGE9"/>
<gene>
    <name evidence="6" type="ORF">SELMODRAFT_432572</name>
</gene>
<proteinExistence type="predicted"/>
<evidence type="ECO:0000313" key="6">
    <source>
        <dbReference type="EMBL" id="EFJ04267.1"/>
    </source>
</evidence>
<evidence type="ECO:0000256" key="3">
    <source>
        <dbReference type="ARBA" id="ARBA00022737"/>
    </source>
</evidence>